<comment type="caution">
    <text evidence="2">The sequence shown here is derived from an EMBL/GenBank/DDBJ whole genome shotgun (WGS) entry which is preliminary data.</text>
</comment>
<gene>
    <name evidence="2" type="ORF">K3152_13680</name>
</gene>
<proteinExistence type="predicted"/>
<evidence type="ECO:0000313" key="3">
    <source>
        <dbReference type="Proteomes" id="UP000783253"/>
    </source>
</evidence>
<dbReference type="EMBL" id="JAIGNK010000005">
    <property type="protein sequence ID" value="MBX7459299.1"/>
    <property type="molecule type" value="Genomic_DNA"/>
</dbReference>
<protein>
    <submittedName>
        <fullName evidence="2">Uncharacterized protein</fullName>
    </submittedName>
</protein>
<accession>A0ABS7J1S0</accession>
<evidence type="ECO:0000313" key="2">
    <source>
        <dbReference type="EMBL" id="MBX7459299.1"/>
    </source>
</evidence>
<reference evidence="2 3" key="1">
    <citation type="submission" date="2021-08" db="EMBL/GenBank/DDBJ databases">
        <title>Comparative Genomics Analysis of the Genus Qipengyuania Reveals Extensive Genetic Diversity and Metabolic Versatility, Including the Description of Fifteen Novel Species.</title>
        <authorList>
            <person name="Liu Y."/>
        </authorList>
    </citation>
    <scope>NUCLEOTIDE SEQUENCE [LARGE SCALE GENOMIC DNA]</scope>
    <source>
        <strain evidence="2 3">1NDH17</strain>
    </source>
</reference>
<keyword evidence="1" id="KW-0812">Transmembrane</keyword>
<sequence>MYDRKFFGTQLGQAALVSIAAMVALVSLSSQIAVTTPMPALASYEQVEIA</sequence>
<organism evidence="2 3">
    <name type="scientific">Qipengyuania polymorpha</name>
    <dbReference type="NCBI Taxonomy" id="2867234"/>
    <lineage>
        <taxon>Bacteria</taxon>
        <taxon>Pseudomonadati</taxon>
        <taxon>Pseudomonadota</taxon>
        <taxon>Alphaproteobacteria</taxon>
        <taxon>Sphingomonadales</taxon>
        <taxon>Erythrobacteraceae</taxon>
        <taxon>Qipengyuania</taxon>
    </lineage>
</organism>
<feature type="transmembrane region" description="Helical" evidence="1">
    <location>
        <begin position="12"/>
        <end position="34"/>
    </location>
</feature>
<name>A0ABS7J1S0_9SPHN</name>
<keyword evidence="3" id="KW-1185">Reference proteome</keyword>
<dbReference type="Proteomes" id="UP000783253">
    <property type="component" value="Unassembled WGS sequence"/>
</dbReference>
<keyword evidence="1" id="KW-0472">Membrane</keyword>
<keyword evidence="1" id="KW-1133">Transmembrane helix</keyword>
<evidence type="ECO:0000256" key="1">
    <source>
        <dbReference type="SAM" id="Phobius"/>
    </source>
</evidence>
<dbReference type="RefSeq" id="WP_221574689.1">
    <property type="nucleotide sequence ID" value="NZ_JAIGNK010000005.1"/>
</dbReference>